<dbReference type="Proteomes" id="UP000001662">
    <property type="component" value="Chromosome"/>
</dbReference>
<name>D9R5J6_LACSW</name>
<accession>D9R5J6</accession>
<organism evidence="2 3">
    <name type="scientific">Lacrimispora saccharolytica (strain ATCC 35040 / DSM 2544 / NRCC 2533 / WM1)</name>
    <name type="common">Clostridium saccharolyticum</name>
    <dbReference type="NCBI Taxonomy" id="610130"/>
    <lineage>
        <taxon>Bacteria</taxon>
        <taxon>Bacillati</taxon>
        <taxon>Bacillota</taxon>
        <taxon>Clostridia</taxon>
        <taxon>Lachnospirales</taxon>
        <taxon>Lachnospiraceae</taxon>
        <taxon>Lacrimispora</taxon>
    </lineage>
</organism>
<evidence type="ECO:0000259" key="1">
    <source>
        <dbReference type="PROSITE" id="PS50943"/>
    </source>
</evidence>
<dbReference type="EMBL" id="CP002109">
    <property type="protein sequence ID" value="ADL03402.1"/>
    <property type="molecule type" value="Genomic_DNA"/>
</dbReference>
<evidence type="ECO:0000313" key="2">
    <source>
        <dbReference type="EMBL" id="ADL03402.1"/>
    </source>
</evidence>
<dbReference type="PROSITE" id="PS50943">
    <property type="entry name" value="HTH_CROC1"/>
    <property type="match status" value="1"/>
</dbReference>
<dbReference type="RefSeq" id="WP_013271497.1">
    <property type="nucleotide sequence ID" value="NC_014376.1"/>
</dbReference>
<dbReference type="PaxDb" id="610130-Closa_0777"/>
<dbReference type="AlphaFoldDB" id="D9R5J6"/>
<proteinExistence type="predicted"/>
<feature type="domain" description="HTH cro/C1-type" evidence="1">
    <location>
        <begin position="19"/>
        <end position="78"/>
    </location>
</feature>
<gene>
    <name evidence="2" type="ordered locus">Closa_0777</name>
</gene>
<dbReference type="GO" id="GO:0003677">
    <property type="term" value="F:DNA binding"/>
    <property type="evidence" value="ECO:0007669"/>
    <property type="project" value="InterPro"/>
</dbReference>
<reference evidence="2" key="1">
    <citation type="submission" date="2010-07" db="EMBL/GenBank/DDBJ databases">
        <title>Complete sequence of Clostridium saccharolyticum WM1.</title>
        <authorList>
            <consortium name="US DOE Joint Genome Institute"/>
            <person name="Lucas S."/>
            <person name="Copeland A."/>
            <person name="Lapidus A."/>
            <person name="Cheng J.-F."/>
            <person name="Bruce D."/>
            <person name="Goodwin L."/>
            <person name="Pitluck S."/>
            <person name="Chertkov O."/>
            <person name="Detter J.C."/>
            <person name="Han C."/>
            <person name="Tapia R."/>
            <person name="Land M."/>
            <person name="Hauser L."/>
            <person name="Chang Y.-J."/>
            <person name="Jeffries C."/>
            <person name="Kyrpides N."/>
            <person name="Ivanova N."/>
            <person name="Mikhailova N."/>
            <person name="Mouttaki H."/>
            <person name="Lin L."/>
            <person name="Zhou J."/>
            <person name="Hemme C.L."/>
            <person name="Woyke T."/>
        </authorList>
    </citation>
    <scope>NUCLEOTIDE SEQUENCE [LARGE SCALE GENOMIC DNA]</scope>
    <source>
        <strain evidence="2">WM1</strain>
    </source>
</reference>
<dbReference type="InterPro" id="IPR010982">
    <property type="entry name" value="Lambda_DNA-bd_dom_sf"/>
</dbReference>
<keyword evidence="3" id="KW-1185">Reference proteome</keyword>
<dbReference type="CDD" id="cd00093">
    <property type="entry name" value="HTH_XRE"/>
    <property type="match status" value="1"/>
</dbReference>
<dbReference type="Gene3D" id="1.10.260.40">
    <property type="entry name" value="lambda repressor-like DNA-binding domains"/>
    <property type="match status" value="1"/>
</dbReference>
<dbReference type="InterPro" id="IPR001387">
    <property type="entry name" value="Cro/C1-type_HTH"/>
</dbReference>
<protein>
    <submittedName>
        <fullName evidence="2">Helix-turn-helix domain protein</fullName>
    </submittedName>
</protein>
<dbReference type="SUPFAM" id="SSF47413">
    <property type="entry name" value="lambda repressor-like DNA-binding domains"/>
    <property type="match status" value="1"/>
</dbReference>
<dbReference type="HOGENOM" id="CLU_066192_38_1_9"/>
<dbReference type="STRING" id="610130.Closa_0777"/>
<dbReference type="KEGG" id="csh:Closa_0777"/>
<dbReference type="OrthoDB" id="199610at2"/>
<dbReference type="Pfam" id="PF01381">
    <property type="entry name" value="HTH_3"/>
    <property type="match status" value="1"/>
</dbReference>
<evidence type="ECO:0000313" key="3">
    <source>
        <dbReference type="Proteomes" id="UP000001662"/>
    </source>
</evidence>
<sequence>MSSGAKIKSDSNISLGENIKYFRNIREYSQAYMVKELQLRGCNTTKQSYSKYEKDLAHITATEINAIAEILEIQLDKLFLKKRS</sequence>